<comment type="function">
    <text evidence="2">Antitoxin component of a type II toxin-antitoxin (TA) system.</text>
</comment>
<proteinExistence type="inferred from homology"/>
<dbReference type="InterPro" id="IPR036165">
    <property type="entry name" value="YefM-like_sf"/>
</dbReference>
<accession>A0A7W8D983</accession>
<dbReference type="InterPro" id="IPR006442">
    <property type="entry name" value="Antitoxin_Phd/YefM"/>
</dbReference>
<keyword evidence="4" id="KW-1185">Reference proteome</keyword>
<dbReference type="EMBL" id="JACHHP010000003">
    <property type="protein sequence ID" value="MBB5208473.1"/>
    <property type="molecule type" value="Genomic_DNA"/>
</dbReference>
<evidence type="ECO:0000313" key="4">
    <source>
        <dbReference type="Proteomes" id="UP000521199"/>
    </source>
</evidence>
<sequence length="82" mass="8919">MATIVNVHDAKTHLSRLLEQAHAGEEIILAKAGVPYARLVPLEAAAPIRRPGRLKGRISDAFLDPLPEDELLAWESQGAQQS</sequence>
<name>A0A7W8D983_9GAMM</name>
<evidence type="ECO:0000313" key="3">
    <source>
        <dbReference type="EMBL" id="MBB5208473.1"/>
    </source>
</evidence>
<dbReference type="SUPFAM" id="SSF143120">
    <property type="entry name" value="YefM-like"/>
    <property type="match status" value="1"/>
</dbReference>
<dbReference type="PANTHER" id="PTHR35377:SF4">
    <property type="entry name" value="PREVENT-HOST-DEATH FAMILY PROTEIN"/>
    <property type="match status" value="1"/>
</dbReference>
<dbReference type="NCBIfam" id="TIGR01552">
    <property type="entry name" value="phd_fam"/>
    <property type="match status" value="1"/>
</dbReference>
<gene>
    <name evidence="3" type="ORF">HNQ52_002015</name>
</gene>
<dbReference type="Proteomes" id="UP000521199">
    <property type="component" value="Unassembled WGS sequence"/>
</dbReference>
<organism evidence="3 4">
    <name type="scientific">Chiayiivirga flava</name>
    <dbReference type="NCBI Taxonomy" id="659595"/>
    <lineage>
        <taxon>Bacteria</taxon>
        <taxon>Pseudomonadati</taxon>
        <taxon>Pseudomonadota</taxon>
        <taxon>Gammaproteobacteria</taxon>
        <taxon>Lysobacterales</taxon>
        <taxon>Lysobacteraceae</taxon>
        <taxon>Chiayiivirga</taxon>
    </lineage>
</organism>
<dbReference type="RefSeq" id="WP_183960999.1">
    <property type="nucleotide sequence ID" value="NZ_JACHHP010000003.1"/>
</dbReference>
<comment type="similarity">
    <text evidence="1 2">Belongs to the phD/YefM antitoxin family.</text>
</comment>
<dbReference type="InterPro" id="IPR051416">
    <property type="entry name" value="phD-YefM_TA_antitoxins"/>
</dbReference>
<dbReference type="AlphaFoldDB" id="A0A7W8D983"/>
<protein>
    <recommendedName>
        <fullName evidence="2">Antitoxin</fullName>
    </recommendedName>
</protein>
<dbReference type="Gene3D" id="3.40.1620.10">
    <property type="entry name" value="YefM-like domain"/>
    <property type="match status" value="1"/>
</dbReference>
<evidence type="ECO:0000256" key="1">
    <source>
        <dbReference type="ARBA" id="ARBA00009981"/>
    </source>
</evidence>
<dbReference type="PANTHER" id="PTHR35377">
    <property type="entry name" value="ANTITOXIN VAPB49-RELATED-RELATED"/>
    <property type="match status" value="1"/>
</dbReference>
<comment type="caution">
    <text evidence="3">The sequence shown here is derived from an EMBL/GenBank/DDBJ whole genome shotgun (WGS) entry which is preliminary data.</text>
</comment>
<dbReference type="Pfam" id="PF02604">
    <property type="entry name" value="PhdYeFM_antitox"/>
    <property type="match status" value="1"/>
</dbReference>
<evidence type="ECO:0000256" key="2">
    <source>
        <dbReference type="RuleBase" id="RU362080"/>
    </source>
</evidence>
<reference evidence="3 4" key="1">
    <citation type="submission" date="2020-08" db="EMBL/GenBank/DDBJ databases">
        <title>Genomic Encyclopedia of Type Strains, Phase IV (KMG-IV): sequencing the most valuable type-strain genomes for metagenomic binning, comparative biology and taxonomic classification.</title>
        <authorList>
            <person name="Goeker M."/>
        </authorList>
    </citation>
    <scope>NUCLEOTIDE SEQUENCE [LARGE SCALE GENOMIC DNA]</scope>
    <source>
        <strain evidence="3 4">DSM 24163</strain>
    </source>
</reference>